<evidence type="ECO:0000313" key="1">
    <source>
        <dbReference type="EMBL" id="MBM6618153.1"/>
    </source>
</evidence>
<protein>
    <submittedName>
        <fullName evidence="1">YuzF family protein</fullName>
    </submittedName>
</protein>
<dbReference type="Proteomes" id="UP001518925">
    <property type="component" value="Unassembled WGS sequence"/>
</dbReference>
<comment type="caution">
    <text evidence="1">The sequence shown here is derived from an EMBL/GenBank/DDBJ whole genome shotgun (WGS) entry which is preliminary data.</text>
</comment>
<evidence type="ECO:0000313" key="2">
    <source>
        <dbReference type="Proteomes" id="UP001518925"/>
    </source>
</evidence>
<keyword evidence="2" id="KW-1185">Reference proteome</keyword>
<dbReference type="Pfam" id="PF10842">
    <property type="entry name" value="DUF2642"/>
    <property type="match status" value="1"/>
</dbReference>
<accession>A0ABS2DI76</accession>
<dbReference type="EMBL" id="JAFELM010000030">
    <property type="protein sequence ID" value="MBM6618153.1"/>
    <property type="molecule type" value="Genomic_DNA"/>
</dbReference>
<name>A0ABS2DI76_9BACI</name>
<sequence>MYYYRESSAMPSIQSYTIMEPFVVQAAQSLIGKNAVIETVGDSLRGRVMDAKPDHIVVQSGDSTFFIRLQMIISIMPD</sequence>
<reference evidence="1 2" key="1">
    <citation type="submission" date="2021-02" db="EMBL/GenBank/DDBJ databases">
        <title>Bacillus sp. RD4P76, an endophyte from a halophyte.</title>
        <authorList>
            <person name="Sun J.-Q."/>
        </authorList>
    </citation>
    <scope>NUCLEOTIDE SEQUENCE [LARGE SCALE GENOMIC DNA]</scope>
    <source>
        <strain evidence="1 2">RD4P76</strain>
    </source>
</reference>
<dbReference type="RefSeq" id="WP_204203513.1">
    <property type="nucleotide sequence ID" value="NZ_JAFELM010000030.1"/>
</dbReference>
<proteinExistence type="predicted"/>
<organism evidence="1 2">
    <name type="scientific">Bacillus suaedaesalsae</name>
    <dbReference type="NCBI Taxonomy" id="2810349"/>
    <lineage>
        <taxon>Bacteria</taxon>
        <taxon>Bacillati</taxon>
        <taxon>Bacillota</taxon>
        <taxon>Bacilli</taxon>
        <taxon>Bacillales</taxon>
        <taxon>Bacillaceae</taxon>
        <taxon>Bacillus</taxon>
    </lineage>
</organism>
<gene>
    <name evidence="1" type="ORF">JR050_10830</name>
</gene>
<dbReference type="InterPro" id="IPR020139">
    <property type="entry name" value="DUF2642"/>
</dbReference>